<protein>
    <submittedName>
        <fullName evidence="1">Uncharacterized protein</fullName>
    </submittedName>
</protein>
<dbReference type="Pfam" id="PF24830">
    <property type="entry name" value="DUF7714"/>
    <property type="match status" value="1"/>
</dbReference>
<dbReference type="AlphaFoldDB" id="A0A0P8CLZ6"/>
<accession>A0A0P8CLZ6</accession>
<evidence type="ECO:0000313" key="1">
    <source>
        <dbReference type="EMBL" id="KPQ44361.1"/>
    </source>
</evidence>
<sequence length="286" mass="32517">MIFPADYKSVGMTRTDPTGRIGGPIYFTTEYLIAELPSGYEIYKVKSEGEGLLRKLISLELIARGKEIIKFKEKLDSHDRTKLIECALPLCKGVVNTVVFEGMDRHTTFIRDPSLHEVMEIEIIDIVPPEPPWLDFAIQRLVRSGILGELNIRFSTKLIDLRQFEGENVVFPCHASELKGKYLDTDTDIEDNSMLVGCDISKQIFELRYPNLTYKHINMCPLKTELYLPTKPFITRCCQSKKSGMVNLNGIDGAVVHWGASEYDIVDAIRMLVRIINGNIENKEKT</sequence>
<dbReference type="Proteomes" id="UP000050360">
    <property type="component" value="Unassembled WGS sequence"/>
</dbReference>
<comment type="caution">
    <text evidence="1">The sequence shown here is derived from an EMBL/GenBank/DDBJ whole genome shotgun (WGS) entry which is preliminary data.</text>
</comment>
<proteinExistence type="predicted"/>
<dbReference type="InterPro" id="IPR056131">
    <property type="entry name" value="DUF7714"/>
</dbReference>
<dbReference type="PATRIC" id="fig|1719120.3.peg.1148"/>
<organism evidence="1 2">
    <name type="scientific">Candidatus Methanoperedens nitratireducens</name>
    <dbReference type="NCBI Taxonomy" id="1392998"/>
    <lineage>
        <taxon>Archaea</taxon>
        <taxon>Methanobacteriati</taxon>
        <taxon>Methanobacteriota</taxon>
        <taxon>Stenosarchaea group</taxon>
        <taxon>Methanomicrobia</taxon>
        <taxon>Methanosarcinales</taxon>
        <taxon>ANME-2 cluster</taxon>
        <taxon>Candidatus Methanoperedentaceae</taxon>
        <taxon>Candidatus Methanoperedens</taxon>
    </lineage>
</organism>
<dbReference type="EMBL" id="LKCM01000097">
    <property type="protein sequence ID" value="KPQ44361.1"/>
    <property type="molecule type" value="Genomic_DNA"/>
</dbReference>
<evidence type="ECO:0000313" key="2">
    <source>
        <dbReference type="Proteomes" id="UP000050360"/>
    </source>
</evidence>
<reference evidence="1 2" key="1">
    <citation type="submission" date="2015-09" db="EMBL/GenBank/DDBJ databases">
        <title>A metagenomics-based metabolic model of nitrate-dependent anaerobic oxidation of methane by Methanoperedens-like archaea.</title>
        <authorList>
            <person name="Arshad A."/>
            <person name="Speth D.R."/>
            <person name="De Graaf R.M."/>
            <person name="Op Den Camp H.J."/>
            <person name="Jetten M.S."/>
            <person name="Welte C.U."/>
        </authorList>
    </citation>
    <scope>NUCLEOTIDE SEQUENCE [LARGE SCALE GENOMIC DNA]</scope>
</reference>
<gene>
    <name evidence="1" type="ORF">MPEBLZ_01065</name>
</gene>
<name>A0A0P8CLZ6_9EURY</name>